<organism evidence="1 2">
    <name type="scientific">Rhizobium meliloti</name>
    <name type="common">Ensifer meliloti</name>
    <name type="synonym">Sinorhizobium meliloti</name>
    <dbReference type="NCBI Taxonomy" id="382"/>
    <lineage>
        <taxon>Bacteria</taxon>
        <taxon>Pseudomonadati</taxon>
        <taxon>Pseudomonadota</taxon>
        <taxon>Alphaproteobacteria</taxon>
        <taxon>Hyphomicrobiales</taxon>
        <taxon>Rhizobiaceae</taxon>
        <taxon>Sinorhizobium/Ensifer group</taxon>
        <taxon>Sinorhizobium</taxon>
    </lineage>
</organism>
<dbReference type="InterPro" id="IPR036388">
    <property type="entry name" value="WH-like_DNA-bd_sf"/>
</dbReference>
<dbReference type="InterPro" id="IPR036390">
    <property type="entry name" value="WH_DNA-bd_sf"/>
</dbReference>
<dbReference type="SUPFAM" id="SSF46785">
    <property type="entry name" value="Winged helix' DNA-binding domain"/>
    <property type="match status" value="1"/>
</dbReference>
<dbReference type="KEGG" id="smer:DU99_16145"/>
<evidence type="ECO:0000313" key="2">
    <source>
        <dbReference type="Proteomes" id="UP000429484"/>
    </source>
</evidence>
<dbReference type="AlphaFoldDB" id="A0AAW9TKD7"/>
<dbReference type="InterPro" id="IPR051815">
    <property type="entry name" value="Molybdate_resp_trans_reg"/>
</dbReference>
<dbReference type="PANTHER" id="PTHR30432">
    <property type="entry name" value="TRANSCRIPTIONAL REGULATOR MODE"/>
    <property type="match status" value="1"/>
</dbReference>
<dbReference type="PANTHER" id="PTHR30432:SF1">
    <property type="entry name" value="DNA-BINDING TRANSCRIPTIONAL DUAL REGULATOR MODE"/>
    <property type="match status" value="1"/>
</dbReference>
<gene>
    <name evidence="1" type="ORF">GHK53_01450</name>
</gene>
<comment type="caution">
    <text evidence="1">The sequence shown here is derived from an EMBL/GenBank/DDBJ whole genome shotgun (WGS) entry which is preliminary data.</text>
</comment>
<proteinExistence type="predicted"/>
<dbReference type="Gene3D" id="1.10.10.10">
    <property type="entry name" value="Winged helix-like DNA-binding domain superfamily/Winged helix DNA-binding domain"/>
    <property type="match status" value="1"/>
</dbReference>
<accession>A0AAW9TKD7</accession>
<dbReference type="Proteomes" id="UP000429484">
    <property type="component" value="Unassembled WGS sequence"/>
</dbReference>
<reference evidence="1 2" key="1">
    <citation type="journal article" date="2013" name="Genome Biol.">
        <title>Comparative genomics of the core and accessory genomes of 48 Sinorhizobium strains comprising five genospecies.</title>
        <authorList>
            <person name="Sugawara M."/>
            <person name="Epstein B."/>
            <person name="Badgley B.D."/>
            <person name="Unno T."/>
            <person name="Xu L."/>
            <person name="Reese J."/>
            <person name="Gyaneshwar P."/>
            <person name="Denny R."/>
            <person name="Mudge J."/>
            <person name="Bharti A.K."/>
            <person name="Farmer A.D."/>
            <person name="May G.D."/>
            <person name="Woodward J.E."/>
            <person name="Medigue C."/>
            <person name="Vallenet D."/>
            <person name="Lajus A."/>
            <person name="Rouy Z."/>
            <person name="Martinez-Vaz B."/>
            <person name="Tiffin P."/>
            <person name="Young N.D."/>
            <person name="Sadowsky M.J."/>
        </authorList>
    </citation>
    <scope>NUCLEOTIDE SEQUENCE [LARGE SCALE GENOMIC DNA]</scope>
    <source>
        <strain evidence="1 2">N6B1</strain>
    </source>
</reference>
<name>A0AAW9TKD7_RHIML</name>
<dbReference type="EMBL" id="WISR01000017">
    <property type="protein sequence ID" value="MQW31560.1"/>
    <property type="molecule type" value="Genomic_DNA"/>
</dbReference>
<evidence type="ECO:0000313" key="1">
    <source>
        <dbReference type="EMBL" id="MQW31560.1"/>
    </source>
</evidence>
<sequence>MSASIKPARPVSGGDAQFPHARSSRMVFERSRLPVSCARLYVRSMRDTEADLRPILRIDFPPDDRLGRGKIMLLEHIRETGSISAAGRAMDMSYRRAWLLVDALNRMFKEPAVDSQRGGKQGGGAVLTAFGEMLIERFRAMEAKAQAAIADDLDWLDAMRDCNGAPQEEPAGKPF</sequence>
<protein>
    <submittedName>
        <fullName evidence="1">LysR family transcriptional regulator</fullName>
    </submittedName>
</protein>